<evidence type="ECO:0000313" key="17">
    <source>
        <dbReference type="Proteomes" id="UP000610558"/>
    </source>
</evidence>
<evidence type="ECO:0000256" key="8">
    <source>
        <dbReference type="ARBA" id="ARBA00022777"/>
    </source>
</evidence>
<dbReference type="InterPro" id="IPR003661">
    <property type="entry name" value="HisK_dim/P_dom"/>
</dbReference>
<keyword evidence="6 13" id="KW-0812">Transmembrane</keyword>
<evidence type="ECO:0000256" key="9">
    <source>
        <dbReference type="ARBA" id="ARBA00022840"/>
    </source>
</evidence>
<dbReference type="CDD" id="cd00082">
    <property type="entry name" value="HisKA"/>
    <property type="match status" value="1"/>
</dbReference>
<dbReference type="InterPro" id="IPR036097">
    <property type="entry name" value="HisK_dim/P_sf"/>
</dbReference>
<evidence type="ECO:0000259" key="14">
    <source>
        <dbReference type="PROSITE" id="PS50109"/>
    </source>
</evidence>
<evidence type="ECO:0000256" key="13">
    <source>
        <dbReference type="SAM" id="Phobius"/>
    </source>
</evidence>
<evidence type="ECO:0000256" key="5">
    <source>
        <dbReference type="ARBA" id="ARBA00022679"/>
    </source>
</evidence>
<evidence type="ECO:0000256" key="4">
    <source>
        <dbReference type="ARBA" id="ARBA00022553"/>
    </source>
</evidence>
<evidence type="ECO:0000259" key="15">
    <source>
        <dbReference type="PROSITE" id="PS50885"/>
    </source>
</evidence>
<dbReference type="InterPro" id="IPR050428">
    <property type="entry name" value="TCS_sensor_his_kinase"/>
</dbReference>
<keyword evidence="7" id="KW-0547">Nucleotide-binding</keyword>
<dbReference type="Pfam" id="PF00512">
    <property type="entry name" value="HisKA"/>
    <property type="match status" value="1"/>
</dbReference>
<proteinExistence type="predicted"/>
<dbReference type="PROSITE" id="PS50109">
    <property type="entry name" value="HIS_KIN"/>
    <property type="match status" value="1"/>
</dbReference>
<keyword evidence="9" id="KW-0067">ATP-binding</keyword>
<evidence type="ECO:0000256" key="12">
    <source>
        <dbReference type="ARBA" id="ARBA00023136"/>
    </source>
</evidence>
<evidence type="ECO:0000256" key="6">
    <source>
        <dbReference type="ARBA" id="ARBA00022692"/>
    </source>
</evidence>
<dbReference type="SUPFAM" id="SSF47384">
    <property type="entry name" value="Homodimeric domain of signal transducing histidine kinase"/>
    <property type="match status" value="1"/>
</dbReference>
<keyword evidence="17" id="KW-1185">Reference proteome</keyword>
<name>A0A927C213_9GAMM</name>
<dbReference type="PRINTS" id="PR00344">
    <property type="entry name" value="BCTRLSENSOR"/>
</dbReference>
<evidence type="ECO:0000256" key="1">
    <source>
        <dbReference type="ARBA" id="ARBA00000085"/>
    </source>
</evidence>
<keyword evidence="11" id="KW-0902">Two-component regulatory system</keyword>
<dbReference type="EC" id="2.7.13.3" evidence="3"/>
<dbReference type="Pfam" id="PF02518">
    <property type="entry name" value="HATPase_c"/>
    <property type="match status" value="1"/>
</dbReference>
<organism evidence="16 17">
    <name type="scientific">Spongiibacter pelagi</name>
    <dbReference type="NCBI Taxonomy" id="2760804"/>
    <lineage>
        <taxon>Bacteria</taxon>
        <taxon>Pseudomonadati</taxon>
        <taxon>Pseudomonadota</taxon>
        <taxon>Gammaproteobacteria</taxon>
        <taxon>Cellvibrionales</taxon>
        <taxon>Spongiibacteraceae</taxon>
        <taxon>Spongiibacter</taxon>
    </lineage>
</organism>
<accession>A0A927C213</accession>
<dbReference type="PANTHER" id="PTHR45436:SF14">
    <property type="entry name" value="SENSOR PROTEIN QSEC"/>
    <property type="match status" value="1"/>
</dbReference>
<dbReference type="AlphaFoldDB" id="A0A927C213"/>
<evidence type="ECO:0000313" key="16">
    <source>
        <dbReference type="EMBL" id="MBD2858351.1"/>
    </source>
</evidence>
<evidence type="ECO:0000256" key="3">
    <source>
        <dbReference type="ARBA" id="ARBA00012438"/>
    </source>
</evidence>
<dbReference type="InterPro" id="IPR013727">
    <property type="entry name" value="2CSK_N"/>
</dbReference>
<keyword evidence="12 13" id="KW-0472">Membrane</keyword>
<keyword evidence="4" id="KW-0597">Phosphoprotein</keyword>
<dbReference type="SUPFAM" id="SSF55874">
    <property type="entry name" value="ATPase domain of HSP90 chaperone/DNA topoisomerase II/histidine kinase"/>
    <property type="match status" value="1"/>
</dbReference>
<dbReference type="SMART" id="SM00387">
    <property type="entry name" value="HATPase_c"/>
    <property type="match status" value="1"/>
</dbReference>
<dbReference type="InterPro" id="IPR003594">
    <property type="entry name" value="HATPase_dom"/>
</dbReference>
<dbReference type="Gene3D" id="1.10.287.130">
    <property type="match status" value="1"/>
</dbReference>
<gene>
    <name evidence="16" type="ORF">IB286_04955</name>
</gene>
<dbReference type="GO" id="GO:0005524">
    <property type="term" value="F:ATP binding"/>
    <property type="evidence" value="ECO:0007669"/>
    <property type="project" value="UniProtKB-KW"/>
</dbReference>
<evidence type="ECO:0000256" key="7">
    <source>
        <dbReference type="ARBA" id="ARBA00022741"/>
    </source>
</evidence>
<dbReference type="InterPro" id="IPR004358">
    <property type="entry name" value="Sig_transdc_His_kin-like_C"/>
</dbReference>
<dbReference type="Pfam" id="PF08521">
    <property type="entry name" value="2CSK_N"/>
    <property type="match status" value="1"/>
</dbReference>
<dbReference type="InterPro" id="IPR003660">
    <property type="entry name" value="HAMP_dom"/>
</dbReference>
<dbReference type="EMBL" id="JACXLD010000002">
    <property type="protein sequence ID" value="MBD2858351.1"/>
    <property type="molecule type" value="Genomic_DNA"/>
</dbReference>
<dbReference type="GO" id="GO:0005886">
    <property type="term" value="C:plasma membrane"/>
    <property type="evidence" value="ECO:0007669"/>
    <property type="project" value="TreeGrafter"/>
</dbReference>
<protein>
    <recommendedName>
        <fullName evidence="3">histidine kinase</fullName>
        <ecNumber evidence="3">2.7.13.3</ecNumber>
    </recommendedName>
</protein>
<keyword evidence="8 16" id="KW-0418">Kinase</keyword>
<comment type="catalytic activity">
    <reaction evidence="1">
        <text>ATP + protein L-histidine = ADP + protein N-phospho-L-histidine.</text>
        <dbReference type="EC" id="2.7.13.3"/>
    </reaction>
</comment>
<keyword evidence="5" id="KW-0808">Transferase</keyword>
<feature type="domain" description="Histidine kinase" evidence="14">
    <location>
        <begin position="225"/>
        <end position="438"/>
    </location>
</feature>
<comment type="caution">
    <text evidence="16">The sequence shown here is derived from an EMBL/GenBank/DDBJ whole genome shotgun (WGS) entry which is preliminary data.</text>
</comment>
<dbReference type="PROSITE" id="PS50885">
    <property type="entry name" value="HAMP"/>
    <property type="match status" value="1"/>
</dbReference>
<evidence type="ECO:0000256" key="2">
    <source>
        <dbReference type="ARBA" id="ARBA00004141"/>
    </source>
</evidence>
<dbReference type="Proteomes" id="UP000610558">
    <property type="component" value="Unassembled WGS sequence"/>
</dbReference>
<dbReference type="RefSeq" id="WP_190763103.1">
    <property type="nucleotide sequence ID" value="NZ_JACXLD010000002.1"/>
</dbReference>
<reference evidence="16" key="1">
    <citation type="submission" date="2020-09" db="EMBL/GenBank/DDBJ databases">
        <authorList>
            <person name="Yoon J.-W."/>
        </authorList>
    </citation>
    <scope>NUCLEOTIDE SEQUENCE</scope>
    <source>
        <strain evidence="16">KMU-158</strain>
    </source>
</reference>
<comment type="subcellular location">
    <subcellularLocation>
        <location evidence="2">Membrane</location>
        <topology evidence="2">Multi-pass membrane protein</topology>
    </subcellularLocation>
</comment>
<evidence type="ECO:0000256" key="11">
    <source>
        <dbReference type="ARBA" id="ARBA00023012"/>
    </source>
</evidence>
<evidence type="ECO:0000256" key="10">
    <source>
        <dbReference type="ARBA" id="ARBA00022989"/>
    </source>
</evidence>
<feature type="transmembrane region" description="Helical" evidence="13">
    <location>
        <begin position="146"/>
        <end position="168"/>
    </location>
</feature>
<dbReference type="PANTHER" id="PTHR45436">
    <property type="entry name" value="SENSOR HISTIDINE KINASE YKOH"/>
    <property type="match status" value="1"/>
</dbReference>
<sequence>MTSLRRFLIISILAVFSLGTFLASLQGYRSSMNEAQAIFDQQLRASAERLLDTPIAQLSTPAAPASDIDNASVFQLIDANGNILWRSSRTPTTPISAESGFSEANFGGYRWRIFSLENETQSRRVVIAERSDLRYRLAESVVLQSVIPVLLVLPATALIIWLIIGYGLRSLRDLAEQLKHKATDDFSAINLESPPDELAPVVSAVNHSLQRLGDAFERERRFSADAAHELRTPISAISMHLHNGLAQPEHAAEALTKLAPDVERLSHLVEQLLLLNRTTAETFPSQFLPIELQKFCREIIAKLYPEFAKRGQQIALLGESATIHGDRFTLQILIENLLRNAMKYCPNGAQIEIDIRNSKTVTLTVRDNGPGIEDKDRERIFERFYRAGGDRHNSGESGCGLGLSIVSRIAELHSAKLSAGKGIDHQGLAIHVDFPQPPKTKQES</sequence>
<feature type="domain" description="HAMP" evidence="15">
    <location>
        <begin position="165"/>
        <end position="217"/>
    </location>
</feature>
<dbReference type="SMART" id="SM00388">
    <property type="entry name" value="HisKA"/>
    <property type="match status" value="1"/>
</dbReference>
<dbReference type="Gene3D" id="3.30.565.10">
    <property type="entry name" value="Histidine kinase-like ATPase, C-terminal domain"/>
    <property type="match status" value="1"/>
</dbReference>
<dbReference type="InterPro" id="IPR036890">
    <property type="entry name" value="HATPase_C_sf"/>
</dbReference>
<dbReference type="GO" id="GO:0000155">
    <property type="term" value="F:phosphorelay sensor kinase activity"/>
    <property type="evidence" value="ECO:0007669"/>
    <property type="project" value="InterPro"/>
</dbReference>
<keyword evidence="10 13" id="KW-1133">Transmembrane helix</keyword>
<dbReference type="InterPro" id="IPR005467">
    <property type="entry name" value="His_kinase_dom"/>
</dbReference>